<comment type="similarity">
    <text evidence="2">Belongs to the EBP2 family.</text>
</comment>
<evidence type="ECO:0000256" key="5">
    <source>
        <dbReference type="ARBA" id="ARBA00023242"/>
    </source>
</evidence>
<accession>A0A2H4SU44</accession>
<reference evidence="7 8" key="1">
    <citation type="journal article" date="2017" name="BMC Genomics">
        <title>Chromosome level assembly and secondary metabolite potential of the parasitic fungus Cordyceps militaris.</title>
        <authorList>
            <person name="Kramer G.J."/>
            <person name="Nodwell J.R."/>
        </authorList>
    </citation>
    <scope>NUCLEOTIDE SEQUENCE [LARGE SCALE GENOMIC DNA]</scope>
    <source>
        <strain evidence="7 8">ATCC 34164</strain>
    </source>
</reference>
<dbReference type="GO" id="GO:0030687">
    <property type="term" value="C:preribosome, large subunit precursor"/>
    <property type="evidence" value="ECO:0007669"/>
    <property type="project" value="TreeGrafter"/>
</dbReference>
<feature type="region of interest" description="Disordered" evidence="6">
    <location>
        <begin position="289"/>
        <end position="385"/>
    </location>
</feature>
<feature type="region of interest" description="Disordered" evidence="6">
    <location>
        <begin position="1"/>
        <end position="107"/>
    </location>
</feature>
<dbReference type="InterPro" id="IPR008610">
    <property type="entry name" value="Ebp2"/>
</dbReference>
<evidence type="ECO:0000256" key="3">
    <source>
        <dbReference type="ARBA" id="ARBA00022517"/>
    </source>
</evidence>
<dbReference type="EMBL" id="CP023327">
    <property type="protein sequence ID" value="ATY66632.1"/>
    <property type="molecule type" value="Genomic_DNA"/>
</dbReference>
<dbReference type="VEuPathDB" id="FungiDB:A9K55_000889"/>
<protein>
    <submittedName>
        <fullName evidence="7">rRNA processing</fullName>
    </submittedName>
</protein>
<evidence type="ECO:0000256" key="1">
    <source>
        <dbReference type="ARBA" id="ARBA00004604"/>
    </source>
</evidence>
<dbReference type="Pfam" id="PF05890">
    <property type="entry name" value="Ebp2"/>
    <property type="match status" value="1"/>
</dbReference>
<keyword evidence="4" id="KW-0175">Coiled coil</keyword>
<dbReference type="Proteomes" id="UP000323067">
    <property type="component" value="Chromosome ii"/>
</dbReference>
<dbReference type="PANTHER" id="PTHR13028">
    <property type="entry name" value="RRNA PROCESSING PROTEIN EBNA1-BINDING PROTEIN-RELATED"/>
    <property type="match status" value="1"/>
</dbReference>
<gene>
    <name evidence="7" type="ORF">A9K55_000889</name>
</gene>
<evidence type="ECO:0000313" key="7">
    <source>
        <dbReference type="EMBL" id="ATY66632.1"/>
    </source>
</evidence>
<feature type="compositionally biased region" description="Acidic residues" evidence="6">
    <location>
        <begin position="76"/>
        <end position="107"/>
    </location>
</feature>
<keyword evidence="5" id="KW-0539">Nucleus</keyword>
<feature type="compositionally biased region" description="Low complexity" evidence="6">
    <location>
        <begin position="297"/>
        <end position="320"/>
    </location>
</feature>
<organism evidence="7 8">
    <name type="scientific">Cordyceps militaris</name>
    <name type="common">Caterpillar fungus</name>
    <name type="synonym">Clavaria militaris</name>
    <dbReference type="NCBI Taxonomy" id="73501"/>
    <lineage>
        <taxon>Eukaryota</taxon>
        <taxon>Fungi</taxon>
        <taxon>Dikarya</taxon>
        <taxon>Ascomycota</taxon>
        <taxon>Pezizomycotina</taxon>
        <taxon>Sordariomycetes</taxon>
        <taxon>Hypocreomycetidae</taxon>
        <taxon>Hypocreales</taxon>
        <taxon>Cordycipitaceae</taxon>
        <taxon>Cordyceps</taxon>
    </lineage>
</organism>
<comment type="subcellular location">
    <subcellularLocation>
        <location evidence="1">Nucleus</location>
        <location evidence="1">Nucleolus</location>
    </subcellularLocation>
</comment>
<dbReference type="GO" id="GO:0034399">
    <property type="term" value="C:nuclear periphery"/>
    <property type="evidence" value="ECO:0007669"/>
    <property type="project" value="TreeGrafter"/>
</dbReference>
<dbReference type="AlphaFoldDB" id="A0A2H4SU44"/>
<feature type="compositionally biased region" description="Basic residues" evidence="6">
    <location>
        <begin position="359"/>
        <end position="385"/>
    </location>
</feature>
<evidence type="ECO:0000256" key="4">
    <source>
        <dbReference type="ARBA" id="ARBA00023054"/>
    </source>
</evidence>
<evidence type="ECO:0000313" key="8">
    <source>
        <dbReference type="Proteomes" id="UP000323067"/>
    </source>
</evidence>
<feature type="compositionally biased region" description="Basic and acidic residues" evidence="6">
    <location>
        <begin position="221"/>
        <end position="237"/>
    </location>
</feature>
<feature type="region of interest" description="Disordered" evidence="6">
    <location>
        <begin position="221"/>
        <end position="254"/>
    </location>
</feature>
<dbReference type="GO" id="GO:0006364">
    <property type="term" value="P:rRNA processing"/>
    <property type="evidence" value="ECO:0007669"/>
    <property type="project" value="TreeGrafter"/>
</dbReference>
<evidence type="ECO:0000256" key="6">
    <source>
        <dbReference type="SAM" id="MobiDB-lite"/>
    </source>
</evidence>
<name>A0A2H4SU44_CORMI</name>
<dbReference type="OrthoDB" id="443772at2759"/>
<dbReference type="GO" id="GO:0005730">
    <property type="term" value="C:nucleolus"/>
    <property type="evidence" value="ECO:0007669"/>
    <property type="project" value="UniProtKB-SubCell"/>
</dbReference>
<proteinExistence type="inferred from homology"/>
<keyword evidence="3" id="KW-0690">Ribosome biogenesis</keyword>
<dbReference type="GO" id="GO:0042273">
    <property type="term" value="P:ribosomal large subunit biogenesis"/>
    <property type="evidence" value="ECO:0007669"/>
    <property type="project" value="TreeGrafter"/>
</dbReference>
<evidence type="ECO:0000256" key="2">
    <source>
        <dbReference type="ARBA" id="ARBA00007336"/>
    </source>
</evidence>
<dbReference type="PANTHER" id="PTHR13028:SF0">
    <property type="entry name" value="RRNA-PROCESSING PROTEIN EBP2-RELATED"/>
    <property type="match status" value="1"/>
</dbReference>
<dbReference type="VEuPathDB" id="FungiDB:CCM_03931"/>
<sequence length="385" mass="42402">MESLKSNPRKQDKLSHNAASKVTSHVDESSDENNDGALKFDVDGVDDSDTSESSIELEKRLPKITRPTETSKILAIDDDDGDDDDEEDEEDEDIPVSDLEDLDEEEREDMIPHTRLTINNTSALLASLDRISIPTGASVPFTTHQIVVSSDKTAASIPDVSDDLQRELAFYTQCLEAARQGRNKLLADGVPFSRPKDYFAEMVKEDAHMEKVKAKLVEEASAKKASAEARKQRDLKKFGKQVQVAKLQERQKAKRETLEKIKTLKRKRQESSGDVGTKEGDLFDVAVDDEISKHSQRSSATRSSATRSSATRSSATRSSSGSNGKRLKKNEKFGFGGKKKHIKSGDATSSGDLSGFNAKKMKAGSKYKKGTSRPGKSRRKAMSSK</sequence>